<dbReference type="PANTHER" id="PTHR12558:SF13">
    <property type="entry name" value="CELL DIVISION CYCLE PROTEIN 27 HOMOLOG"/>
    <property type="match status" value="1"/>
</dbReference>
<dbReference type="InterPro" id="IPR011990">
    <property type="entry name" value="TPR-like_helical_dom_sf"/>
</dbReference>
<evidence type="ECO:0000256" key="1">
    <source>
        <dbReference type="SAM" id="SignalP"/>
    </source>
</evidence>
<dbReference type="eggNOG" id="COG0457">
    <property type="taxonomic scope" value="Bacteria"/>
</dbReference>
<keyword evidence="1" id="KW-0732">Signal</keyword>
<evidence type="ECO:0000313" key="2">
    <source>
        <dbReference type="EMBL" id="BAJ02932.1"/>
    </source>
</evidence>
<dbReference type="Gene3D" id="1.25.40.10">
    <property type="entry name" value="Tetratricopeptide repeat domain"/>
    <property type="match status" value="3"/>
</dbReference>
<dbReference type="Pfam" id="PF13181">
    <property type="entry name" value="TPR_8"/>
    <property type="match status" value="1"/>
</dbReference>
<reference evidence="3" key="1">
    <citation type="journal article" date="2010" name="Mol. Biosyst.">
        <title>Complete genome sequence and comparative analysis of Shewanella violacea, a psychrophilic and piezophilic bacterium from deep sea floor sediments.</title>
        <authorList>
            <person name="Aono E."/>
            <person name="Baba T."/>
            <person name="Ara T."/>
            <person name="Nishi T."/>
            <person name="Nakamichi T."/>
            <person name="Inamoto E."/>
            <person name="Toyonaga H."/>
            <person name="Hasegawa M."/>
            <person name="Takai Y."/>
            <person name="Okumura Y."/>
            <person name="Baba M."/>
            <person name="Tomita M."/>
            <person name="Kato C."/>
            <person name="Oshima T."/>
            <person name="Nakasone K."/>
            <person name="Mori H."/>
        </authorList>
    </citation>
    <scope>NUCLEOTIDE SEQUENCE [LARGE SCALE GENOMIC DNA]</scope>
    <source>
        <strain evidence="3">JCM 10179 / CIP 106290 / LMG 19151 / DSS12</strain>
    </source>
</reference>
<proteinExistence type="predicted"/>
<feature type="signal peptide" evidence="1">
    <location>
        <begin position="1"/>
        <end position="31"/>
    </location>
</feature>
<dbReference type="Proteomes" id="UP000002350">
    <property type="component" value="Chromosome"/>
</dbReference>
<dbReference type="STRING" id="637905.SVI_2961"/>
<gene>
    <name evidence="2" type="ordered locus">SVI_2961</name>
</gene>
<feature type="chain" id="PRO_5003068592" evidence="1">
    <location>
        <begin position="32"/>
        <end position="419"/>
    </location>
</feature>
<evidence type="ECO:0000313" key="3">
    <source>
        <dbReference type="Proteomes" id="UP000002350"/>
    </source>
</evidence>
<accession>D4ZA87</accession>
<dbReference type="EMBL" id="AP011177">
    <property type="protein sequence ID" value="BAJ02932.1"/>
    <property type="molecule type" value="Genomic_DNA"/>
</dbReference>
<dbReference type="OrthoDB" id="5592888at2"/>
<keyword evidence="3" id="KW-1185">Reference proteome</keyword>
<sequence>MRTLSIKTTSIAAALLFSLGGSLVMVSAVSAAEKCPIEQRKSKAVGQSAAKKVQKSFKAYTEGNLDEAIAILLEANPKSSFDKAYIDRMLGNFYAEKAQMKTAIKYLKKAVDANILGGGDHAGTLRLYADLLIQEKQFKESIAYYYKWMAFTCKEDAQVYRRIGIAYSEQKNWNKVLEVADKGLALSDKPDKGLYQMKLTAYFNQKKYPQAVKVLETMVPLFQDDKRLWIQLAQFYLMTEKYTKSLATYDLAYKNGFLETGGNITRLAQLLSQNGSPYRAAKIYEKHMKSGLIKEDEKSLGILAGFYHNAKELREAALYYGKAADAGNIGKFYLRQGRILSLDGKSKAAIVALKKSLDAGITHPGEAQFELALAYLNLKQYKSAYSRAKLAAKDKKTARSGKSYVSYIKDKARIHNVAL</sequence>
<dbReference type="RefSeq" id="WP_013052231.1">
    <property type="nucleotide sequence ID" value="NC_014012.1"/>
</dbReference>
<dbReference type="SUPFAM" id="SSF48452">
    <property type="entry name" value="TPR-like"/>
    <property type="match status" value="2"/>
</dbReference>
<dbReference type="KEGG" id="svo:SVI_2961"/>
<dbReference type="HOGENOM" id="CLU_038151_1_0_6"/>
<dbReference type="AlphaFoldDB" id="D4ZA87"/>
<protein>
    <submittedName>
        <fullName evidence="2">TPR domain protein</fullName>
    </submittedName>
</protein>
<dbReference type="InterPro" id="IPR019734">
    <property type="entry name" value="TPR_rpt"/>
</dbReference>
<dbReference type="PANTHER" id="PTHR12558">
    <property type="entry name" value="CELL DIVISION CYCLE 16,23,27"/>
    <property type="match status" value="1"/>
</dbReference>
<dbReference type="SMART" id="SM00028">
    <property type="entry name" value="TPR"/>
    <property type="match status" value="2"/>
</dbReference>
<name>D4ZA87_SHEVD</name>
<organism evidence="2 3">
    <name type="scientific">Shewanella violacea (strain JCM 10179 / CIP 106290 / LMG 19151 / DSS12)</name>
    <dbReference type="NCBI Taxonomy" id="637905"/>
    <lineage>
        <taxon>Bacteria</taxon>
        <taxon>Pseudomonadati</taxon>
        <taxon>Pseudomonadota</taxon>
        <taxon>Gammaproteobacteria</taxon>
        <taxon>Alteromonadales</taxon>
        <taxon>Shewanellaceae</taxon>
        <taxon>Shewanella</taxon>
    </lineage>
</organism>